<dbReference type="EMBL" id="JAATIP010000043">
    <property type="protein sequence ID" value="KAF4386174.1"/>
    <property type="molecule type" value="Genomic_DNA"/>
</dbReference>
<proteinExistence type="inferred from homology"/>
<accession>A0A7J6ETS3</accession>
<reference evidence="7 8" key="1">
    <citation type="journal article" date="2020" name="bioRxiv">
        <title>Sequence and annotation of 42 cannabis genomes reveals extensive copy number variation in cannabinoid synthesis and pathogen resistance genes.</title>
        <authorList>
            <person name="Mckernan K.J."/>
            <person name="Helbert Y."/>
            <person name="Kane L.T."/>
            <person name="Ebling H."/>
            <person name="Zhang L."/>
            <person name="Liu B."/>
            <person name="Eaton Z."/>
            <person name="Mclaughlin S."/>
            <person name="Kingan S."/>
            <person name="Baybayan P."/>
            <person name="Concepcion G."/>
            <person name="Jordan M."/>
            <person name="Riva A."/>
            <person name="Barbazuk W."/>
            <person name="Harkins T."/>
        </authorList>
    </citation>
    <scope>NUCLEOTIDE SEQUENCE [LARGE SCALE GENOMIC DNA]</scope>
    <source>
        <strain evidence="7 8">cv. Jamaican Lion 4</strain>
        <strain evidence="5">Father</strain>
        <strain evidence="6">Mother</strain>
        <tissue evidence="5">Leaf</tissue>
    </source>
</reference>
<comment type="similarity">
    <text evidence="1">Belongs to the peptidase C48 family.</text>
</comment>
<dbReference type="InterPro" id="IPR003653">
    <property type="entry name" value="Peptidase_C48_C"/>
</dbReference>
<keyword evidence="3" id="KW-0378">Hydrolase</keyword>
<dbReference type="Pfam" id="PF02902">
    <property type="entry name" value="Peptidase_C48"/>
    <property type="match status" value="1"/>
</dbReference>
<dbReference type="GO" id="GO:0006508">
    <property type="term" value="P:proteolysis"/>
    <property type="evidence" value="ECO:0007669"/>
    <property type="project" value="UniProtKB-KW"/>
</dbReference>
<dbReference type="GO" id="GO:0008234">
    <property type="term" value="F:cysteine-type peptidase activity"/>
    <property type="evidence" value="ECO:0007669"/>
    <property type="project" value="InterPro"/>
</dbReference>
<gene>
    <name evidence="6" type="ORF">F8388_016426</name>
    <name evidence="5" type="ORF">G4B88_015960</name>
</gene>
<protein>
    <recommendedName>
        <fullName evidence="4">Ubiquitin-like protease family profile domain-containing protein</fullName>
    </recommendedName>
</protein>
<evidence type="ECO:0000313" key="6">
    <source>
        <dbReference type="EMBL" id="KAF4386174.1"/>
    </source>
</evidence>
<dbReference type="Proteomes" id="UP000525078">
    <property type="component" value="Unassembled WGS sequence"/>
</dbReference>
<evidence type="ECO:0000256" key="3">
    <source>
        <dbReference type="ARBA" id="ARBA00022801"/>
    </source>
</evidence>
<organism evidence="5 8">
    <name type="scientific">Cannabis sativa</name>
    <name type="common">Hemp</name>
    <name type="synonym">Marijuana</name>
    <dbReference type="NCBI Taxonomy" id="3483"/>
    <lineage>
        <taxon>Eukaryota</taxon>
        <taxon>Viridiplantae</taxon>
        <taxon>Streptophyta</taxon>
        <taxon>Embryophyta</taxon>
        <taxon>Tracheophyta</taxon>
        <taxon>Spermatophyta</taxon>
        <taxon>Magnoliopsida</taxon>
        <taxon>eudicotyledons</taxon>
        <taxon>Gunneridae</taxon>
        <taxon>Pentapetalae</taxon>
        <taxon>rosids</taxon>
        <taxon>fabids</taxon>
        <taxon>Rosales</taxon>
        <taxon>Cannabaceae</taxon>
        <taxon>Cannabis</taxon>
    </lineage>
</organism>
<dbReference type="EMBL" id="JAATIQ010000323">
    <property type="protein sequence ID" value="KAF4361832.1"/>
    <property type="molecule type" value="Genomic_DNA"/>
</dbReference>
<keyword evidence="2" id="KW-0645">Protease</keyword>
<keyword evidence="8" id="KW-1185">Reference proteome</keyword>
<evidence type="ECO:0000313" key="8">
    <source>
        <dbReference type="Proteomes" id="UP000583929"/>
    </source>
</evidence>
<evidence type="ECO:0000313" key="5">
    <source>
        <dbReference type="EMBL" id="KAF4361832.1"/>
    </source>
</evidence>
<name>A0A7J6ETS3_CANSA</name>
<dbReference type="AlphaFoldDB" id="A0A7J6ETS3"/>
<feature type="domain" description="Ubiquitin-like protease family profile" evidence="4">
    <location>
        <begin position="71"/>
        <end position="152"/>
    </location>
</feature>
<dbReference type="Proteomes" id="UP000583929">
    <property type="component" value="Unassembled WGS sequence"/>
</dbReference>
<comment type="caution">
    <text evidence="5">The sequence shown here is derived from an EMBL/GenBank/DDBJ whole genome shotgun (WGS) entry which is preliminary data.</text>
</comment>
<evidence type="ECO:0000256" key="2">
    <source>
        <dbReference type="ARBA" id="ARBA00022670"/>
    </source>
</evidence>
<dbReference type="InterPro" id="IPR038765">
    <property type="entry name" value="Papain-like_cys_pep_sf"/>
</dbReference>
<evidence type="ECO:0000256" key="1">
    <source>
        <dbReference type="ARBA" id="ARBA00005234"/>
    </source>
</evidence>
<dbReference type="Gene3D" id="1.10.418.20">
    <property type="match status" value="1"/>
</dbReference>
<sequence length="205" mass="23492">MFVEYISSFSLDVFRSIPEFFRLVLLESRPVVIAKIDVNVDFTHKFCASLMVPPFRSGNDSPLSLIIGSALERYYLEKRNRRSVAISFTEYRCPEQPDGDQCGYYSMRFIKSFMTENNPTRKLETEFKRNISSSYTNKEINEIRDEWAKRYSTKDCKINEVCSISIGEYDVIGTAHRTSPIGGRWGSVSSMGVMSKGSNISLNHL</sequence>
<evidence type="ECO:0000259" key="4">
    <source>
        <dbReference type="Pfam" id="PF02902"/>
    </source>
</evidence>
<evidence type="ECO:0000313" key="7">
    <source>
        <dbReference type="Proteomes" id="UP000525078"/>
    </source>
</evidence>
<dbReference type="SUPFAM" id="SSF54001">
    <property type="entry name" value="Cysteine proteinases"/>
    <property type="match status" value="1"/>
</dbReference>